<dbReference type="RefSeq" id="WP_152299678.1">
    <property type="nucleotide sequence ID" value="NZ_CP041166.1"/>
</dbReference>
<keyword evidence="2" id="KW-1185">Reference proteome</keyword>
<evidence type="ECO:0000313" key="2">
    <source>
        <dbReference type="Proteomes" id="UP000326061"/>
    </source>
</evidence>
<dbReference type="InterPro" id="IPR010982">
    <property type="entry name" value="Lambda_DNA-bd_dom_sf"/>
</dbReference>
<dbReference type="EMBL" id="CP041166">
    <property type="protein sequence ID" value="QFR43615.1"/>
    <property type="molecule type" value="Genomic_DNA"/>
</dbReference>
<dbReference type="InterPro" id="IPR009061">
    <property type="entry name" value="DNA-bd_dom_put_sf"/>
</dbReference>
<dbReference type="SUPFAM" id="SSF46955">
    <property type="entry name" value="Putative DNA-binding domain"/>
    <property type="match status" value="1"/>
</dbReference>
<dbReference type="Proteomes" id="UP000326061">
    <property type="component" value="Chromosome"/>
</dbReference>
<reference evidence="2" key="1">
    <citation type="submission" date="2019-06" db="EMBL/GenBank/DDBJ databases">
        <title>Sulfurimonas gotlandica sp. nov., a chemoautotrophic and psychrotolerant epsilonproteobacterium isolated from a pelagic redoxcline, and an emended description of the genus Sulfurimonas.</title>
        <authorList>
            <person name="Wang S."/>
            <person name="Jiang L."/>
            <person name="Shao Z."/>
        </authorList>
    </citation>
    <scope>NUCLEOTIDE SEQUENCE [LARGE SCALE GENOMIC DNA]</scope>
    <source>
        <strain evidence="2">1-1N</strain>
    </source>
</reference>
<dbReference type="KEGG" id="suln:FJR47_06705"/>
<sequence length="66" mass="7590">MTRKELADILGISLRTLDNWEKEKPDLVRLINQGMALDESIEATKKHLQELENIKAKANNGKFKLK</sequence>
<dbReference type="Gene3D" id="1.10.260.40">
    <property type="entry name" value="lambda repressor-like DNA-binding domains"/>
    <property type="match status" value="1"/>
</dbReference>
<evidence type="ECO:0000313" key="1">
    <source>
        <dbReference type="EMBL" id="QFR43615.1"/>
    </source>
</evidence>
<name>A0AAJ4DN12_9BACT</name>
<protein>
    <submittedName>
        <fullName evidence="1">Uncharacterized protein</fullName>
    </submittedName>
</protein>
<gene>
    <name evidence="1" type="ORF">FJR47_06705</name>
</gene>
<proteinExistence type="predicted"/>
<accession>A0AAJ4DN12</accession>
<dbReference type="AlphaFoldDB" id="A0AAJ4DN12"/>
<organism evidence="1 2">
    <name type="scientific">Sulfurimonas xiamenensis</name>
    <dbReference type="NCBI Taxonomy" id="2590021"/>
    <lineage>
        <taxon>Bacteria</taxon>
        <taxon>Pseudomonadati</taxon>
        <taxon>Campylobacterota</taxon>
        <taxon>Epsilonproteobacteria</taxon>
        <taxon>Campylobacterales</taxon>
        <taxon>Sulfurimonadaceae</taxon>
        <taxon>Sulfurimonas</taxon>
    </lineage>
</organism>
<dbReference type="GO" id="GO:0003677">
    <property type="term" value="F:DNA binding"/>
    <property type="evidence" value="ECO:0007669"/>
    <property type="project" value="InterPro"/>
</dbReference>